<reference evidence="5" key="1">
    <citation type="submission" date="2016-12" db="EMBL/GenBank/DDBJ databases">
        <authorList>
            <person name="Meng X."/>
        </authorList>
    </citation>
    <scope>NUCLEOTIDE SEQUENCE [LARGE SCALE GENOMIC DNA]</scope>
    <source>
        <strain evidence="5">DSM 20732</strain>
    </source>
</reference>
<evidence type="ECO:0000259" key="3">
    <source>
        <dbReference type="SMART" id="SM00460"/>
    </source>
</evidence>
<organism evidence="4 5">
    <name type="scientific">Buchananella hordeovulneris</name>
    <dbReference type="NCBI Taxonomy" id="52770"/>
    <lineage>
        <taxon>Bacteria</taxon>
        <taxon>Bacillati</taxon>
        <taxon>Actinomycetota</taxon>
        <taxon>Actinomycetes</taxon>
        <taxon>Actinomycetales</taxon>
        <taxon>Actinomycetaceae</taxon>
        <taxon>Buchananella</taxon>
    </lineage>
</organism>
<dbReference type="RefSeq" id="WP_073824777.1">
    <property type="nucleotide sequence ID" value="NZ_JAUNKL010000009.1"/>
</dbReference>
<feature type="transmembrane region" description="Helical" evidence="2">
    <location>
        <begin position="142"/>
        <end position="161"/>
    </location>
</feature>
<evidence type="ECO:0000313" key="5">
    <source>
        <dbReference type="Proteomes" id="UP000185612"/>
    </source>
</evidence>
<protein>
    <recommendedName>
        <fullName evidence="3">Transglutaminase-like domain-containing protein</fullName>
    </recommendedName>
</protein>
<dbReference type="SMART" id="SM00460">
    <property type="entry name" value="TGc"/>
    <property type="match status" value="1"/>
</dbReference>
<dbReference type="AlphaFoldDB" id="A0A1Q5PV73"/>
<keyword evidence="2" id="KW-0812">Transmembrane</keyword>
<accession>A0A1Q5PV73</accession>
<keyword evidence="2" id="KW-0472">Membrane</keyword>
<feature type="domain" description="Transglutaminase-like" evidence="3">
    <location>
        <begin position="482"/>
        <end position="555"/>
    </location>
</feature>
<sequence length="755" mass="80802">MLLDRLILGLLFLPTVVVHAEVFGTGVRALLPAGSGLLLGSILAWLAHRFKFSALGIIAATGLVFFACGGVAAVPSTTVLGFVPTPATFVTLATQLVDGWMDLLTLTPPAGNFIGPAVVPYVSSLLLSLAAGLVLPVRHGRAWAVLPLAANYAVAIAFSTVTTRLGAPWAAAWMLGVLAWWAISHLQADRKLGASAAQAAELLAADPSPRRRPAWRLRTVVAAALTLAVAGAGSALAVGQLQPGNSRDVLRTAVAPPLELHEYPSPLASFFHLNRTLATSEILVVSGVAPGERIRFATMDSYDGIIASVSDRRDIGEGFRKVGSEFPAAQVPEGHPVAYQVHLSNYQLPWLPTIGATKSVEFAGEGETTYGRSLYADSNLYSALVASGGLNGATYRATGVAPRAWTDAQLKSLDVANVSLPPLTGVPVLVASLASEISSSEVTALGRARALEQYLRDKGFYAGPKTDPIPGHSADRISRMLSADQLVGDDEQYAVLMMLLARSVGLPARVVMGAYHSGSEQLAPGQPLVLHGSDVHVWVEIAFEGAGWVPFDPTPPTDQLPRSQSQSPKQIDKPQVLQPPPPPKSLVELAPEAADQDTDKSKQDEPALIDRTVLYVVGGFGLLLLPLALLAAAKAWRAWNRRRRAPRLALRGSFDEFVDQMVERGIEIPLRATRREVAQKLGTNEVRHLATLVDEGDYGPTVPNAYDVTAAWQAAREARRSLPVPWWRKALAPLSLAARKRQRFLQLDGRRDRRT</sequence>
<dbReference type="STRING" id="52770.BSZ40_07440"/>
<gene>
    <name evidence="4" type="ORF">BSZ40_07440</name>
</gene>
<name>A0A1Q5PV73_9ACTO</name>
<dbReference type="PANTHER" id="PTHR42736">
    <property type="entry name" value="PROTEIN-GLUTAMINE GAMMA-GLUTAMYLTRANSFERASE"/>
    <property type="match status" value="1"/>
</dbReference>
<feature type="transmembrane region" description="Helical" evidence="2">
    <location>
        <begin position="220"/>
        <end position="241"/>
    </location>
</feature>
<feature type="transmembrane region" description="Helical" evidence="2">
    <location>
        <begin position="54"/>
        <end position="74"/>
    </location>
</feature>
<evidence type="ECO:0000313" key="4">
    <source>
        <dbReference type="EMBL" id="OKL51392.1"/>
    </source>
</evidence>
<evidence type="ECO:0000256" key="1">
    <source>
        <dbReference type="SAM" id="MobiDB-lite"/>
    </source>
</evidence>
<evidence type="ECO:0000256" key="2">
    <source>
        <dbReference type="SAM" id="Phobius"/>
    </source>
</evidence>
<feature type="compositionally biased region" description="Polar residues" evidence="1">
    <location>
        <begin position="560"/>
        <end position="569"/>
    </location>
</feature>
<dbReference type="OrthoDB" id="3651060at2"/>
<dbReference type="SUPFAM" id="SSF54001">
    <property type="entry name" value="Cysteine proteinases"/>
    <property type="match status" value="1"/>
</dbReference>
<keyword evidence="5" id="KW-1185">Reference proteome</keyword>
<feature type="region of interest" description="Disordered" evidence="1">
    <location>
        <begin position="552"/>
        <end position="604"/>
    </location>
</feature>
<dbReference type="PANTHER" id="PTHR42736:SF1">
    <property type="entry name" value="PROTEIN-GLUTAMINE GAMMA-GLUTAMYLTRANSFERASE"/>
    <property type="match status" value="1"/>
</dbReference>
<dbReference type="InterPro" id="IPR052901">
    <property type="entry name" value="Bact_TGase-like"/>
</dbReference>
<dbReference type="Proteomes" id="UP000185612">
    <property type="component" value="Unassembled WGS sequence"/>
</dbReference>
<comment type="caution">
    <text evidence="4">The sequence shown here is derived from an EMBL/GenBank/DDBJ whole genome shotgun (WGS) entry which is preliminary data.</text>
</comment>
<feature type="transmembrane region" description="Helical" evidence="2">
    <location>
        <begin position="167"/>
        <end position="183"/>
    </location>
</feature>
<dbReference type="Pfam" id="PF01841">
    <property type="entry name" value="Transglut_core"/>
    <property type="match status" value="1"/>
</dbReference>
<dbReference type="InterPro" id="IPR038765">
    <property type="entry name" value="Papain-like_cys_pep_sf"/>
</dbReference>
<dbReference type="EMBL" id="MQVS01000007">
    <property type="protein sequence ID" value="OKL51392.1"/>
    <property type="molecule type" value="Genomic_DNA"/>
</dbReference>
<feature type="transmembrane region" description="Helical" evidence="2">
    <location>
        <begin position="30"/>
        <end position="47"/>
    </location>
</feature>
<feature type="transmembrane region" description="Helical" evidence="2">
    <location>
        <begin position="613"/>
        <end position="633"/>
    </location>
</feature>
<feature type="transmembrane region" description="Helical" evidence="2">
    <location>
        <begin position="113"/>
        <end position="135"/>
    </location>
</feature>
<proteinExistence type="predicted"/>
<dbReference type="Gene3D" id="3.10.620.30">
    <property type="match status" value="1"/>
</dbReference>
<dbReference type="InterPro" id="IPR002931">
    <property type="entry name" value="Transglutaminase-like"/>
</dbReference>
<keyword evidence="2" id="KW-1133">Transmembrane helix</keyword>